<protein>
    <submittedName>
        <fullName evidence="3">Uncharacterized protein</fullName>
    </submittedName>
</protein>
<keyword evidence="2" id="KW-1133">Transmembrane helix</keyword>
<evidence type="ECO:0000313" key="3">
    <source>
        <dbReference type="EMBL" id="GIX70941.1"/>
    </source>
</evidence>
<evidence type="ECO:0000256" key="1">
    <source>
        <dbReference type="SAM" id="MobiDB-lite"/>
    </source>
</evidence>
<keyword evidence="2" id="KW-0472">Membrane</keyword>
<feature type="transmembrane region" description="Helical" evidence="2">
    <location>
        <begin position="12"/>
        <end position="31"/>
    </location>
</feature>
<dbReference type="EMBL" id="BPLR01002175">
    <property type="protein sequence ID" value="GIX70941.1"/>
    <property type="molecule type" value="Genomic_DNA"/>
</dbReference>
<dbReference type="AlphaFoldDB" id="A0AAV4MFX5"/>
<feature type="region of interest" description="Disordered" evidence="1">
    <location>
        <begin position="39"/>
        <end position="59"/>
    </location>
</feature>
<proteinExistence type="predicted"/>
<keyword evidence="2" id="KW-0812">Transmembrane</keyword>
<gene>
    <name evidence="3" type="ORF">CEXT_766891</name>
</gene>
<sequence length="99" mass="11134">MSSVKFRPSIGAYHLSFLFCPFYLYIDLPLLRGRENSRGASRSCTTDTSTGHQNQSPQYSLACGRRRSFQVLKMKHSLFLLLCPARGAAVLDTVLFSLE</sequence>
<organism evidence="3 4">
    <name type="scientific">Caerostris extrusa</name>
    <name type="common">Bark spider</name>
    <name type="synonym">Caerostris bankana</name>
    <dbReference type="NCBI Taxonomy" id="172846"/>
    <lineage>
        <taxon>Eukaryota</taxon>
        <taxon>Metazoa</taxon>
        <taxon>Ecdysozoa</taxon>
        <taxon>Arthropoda</taxon>
        <taxon>Chelicerata</taxon>
        <taxon>Arachnida</taxon>
        <taxon>Araneae</taxon>
        <taxon>Araneomorphae</taxon>
        <taxon>Entelegynae</taxon>
        <taxon>Araneoidea</taxon>
        <taxon>Araneidae</taxon>
        <taxon>Caerostris</taxon>
    </lineage>
</organism>
<comment type="caution">
    <text evidence="3">The sequence shown here is derived from an EMBL/GenBank/DDBJ whole genome shotgun (WGS) entry which is preliminary data.</text>
</comment>
<accession>A0AAV4MFX5</accession>
<evidence type="ECO:0000313" key="4">
    <source>
        <dbReference type="Proteomes" id="UP001054945"/>
    </source>
</evidence>
<reference evidence="3 4" key="1">
    <citation type="submission" date="2021-06" db="EMBL/GenBank/DDBJ databases">
        <title>Caerostris extrusa draft genome.</title>
        <authorList>
            <person name="Kono N."/>
            <person name="Arakawa K."/>
        </authorList>
    </citation>
    <scope>NUCLEOTIDE SEQUENCE [LARGE SCALE GENOMIC DNA]</scope>
</reference>
<evidence type="ECO:0000256" key="2">
    <source>
        <dbReference type="SAM" id="Phobius"/>
    </source>
</evidence>
<dbReference type="Proteomes" id="UP001054945">
    <property type="component" value="Unassembled WGS sequence"/>
</dbReference>
<name>A0AAV4MFX5_CAEEX</name>
<keyword evidence="4" id="KW-1185">Reference proteome</keyword>